<reference evidence="3" key="1">
    <citation type="submission" date="2013-10" db="EMBL/GenBank/DDBJ databases">
        <title>Genomic analysis of the causative agents of coccidiosis in chickens.</title>
        <authorList>
            <person name="Reid A.J."/>
            <person name="Blake D."/>
            <person name="Billington K."/>
            <person name="Browne H."/>
            <person name="Dunn M."/>
            <person name="Hung S."/>
            <person name="Kawahara F."/>
            <person name="Miranda-Saavedra D."/>
            <person name="Mourier T."/>
            <person name="Nagra H."/>
            <person name="Otto T.D."/>
            <person name="Rawlings N."/>
            <person name="Sanchez A."/>
            <person name="Sanders M."/>
            <person name="Subramaniam C."/>
            <person name="Tay Y."/>
            <person name="Dear P."/>
            <person name="Doerig C."/>
            <person name="Gruber A."/>
            <person name="Parkinson J."/>
            <person name="Shirley M."/>
            <person name="Wan K.L."/>
            <person name="Berriman M."/>
            <person name="Tomley F."/>
            <person name="Pain A."/>
        </authorList>
    </citation>
    <scope>NUCLEOTIDE SEQUENCE [LARGE SCALE GENOMIC DNA]</scope>
    <source>
        <strain evidence="3">Houghton</strain>
    </source>
</reference>
<dbReference type="Gene3D" id="3.10.490.20">
    <property type="match status" value="1"/>
</dbReference>
<dbReference type="AlphaFoldDB" id="U6K8I2"/>
<keyword evidence="4" id="KW-1185">Reference proteome</keyword>
<proteinExistence type="predicted"/>
<dbReference type="InterPro" id="IPR042219">
    <property type="entry name" value="AAA_lid_11_sf"/>
</dbReference>
<reference evidence="3" key="2">
    <citation type="submission" date="2013-10" db="EMBL/GenBank/DDBJ databases">
        <authorList>
            <person name="Aslett M."/>
        </authorList>
    </citation>
    <scope>NUCLEOTIDE SEQUENCE [LARGE SCALE GENOMIC DNA]</scope>
    <source>
        <strain evidence="3">Houghton</strain>
    </source>
</reference>
<feature type="domain" description="Dynein heavy chain C-terminal" evidence="2">
    <location>
        <begin position="293"/>
        <end position="616"/>
    </location>
</feature>
<evidence type="ECO:0000259" key="2">
    <source>
        <dbReference type="Pfam" id="PF18199"/>
    </source>
</evidence>
<dbReference type="GO" id="GO:0045505">
    <property type="term" value="F:dynein intermediate chain binding"/>
    <property type="evidence" value="ECO:0007669"/>
    <property type="project" value="InterPro"/>
</dbReference>
<dbReference type="InterPro" id="IPR004273">
    <property type="entry name" value="Dynein_heavy_D6_P-loop"/>
</dbReference>
<dbReference type="GO" id="GO:0030286">
    <property type="term" value="C:dynein complex"/>
    <property type="evidence" value="ECO:0007669"/>
    <property type="project" value="InterPro"/>
</dbReference>
<dbReference type="GO" id="GO:0051959">
    <property type="term" value="F:dynein light intermediate chain binding"/>
    <property type="evidence" value="ECO:0007669"/>
    <property type="project" value="InterPro"/>
</dbReference>
<dbReference type="PANTHER" id="PTHR45703">
    <property type="entry name" value="DYNEIN HEAVY CHAIN"/>
    <property type="match status" value="1"/>
</dbReference>
<dbReference type="VEuPathDB" id="ToxoDB:EMH_0080400"/>
<gene>
    <name evidence="3" type="ORF">EMH_0080400</name>
</gene>
<dbReference type="FunFam" id="3.10.490.20:FF:000004">
    <property type="entry name" value="Cytoplasmic dynein heavy chain 2"/>
    <property type="match status" value="1"/>
</dbReference>
<dbReference type="InterPro" id="IPR041228">
    <property type="entry name" value="Dynein_C"/>
</dbReference>
<dbReference type="Pfam" id="PF18199">
    <property type="entry name" value="Dynein_C"/>
    <property type="match status" value="1"/>
</dbReference>
<accession>U6K8I2</accession>
<dbReference type="Gene3D" id="1.10.8.720">
    <property type="entry name" value="Region D6 of dynein motor"/>
    <property type="match status" value="1"/>
</dbReference>
<dbReference type="Proteomes" id="UP000030744">
    <property type="component" value="Unassembled WGS sequence"/>
</dbReference>
<dbReference type="RefSeq" id="XP_013355700.1">
    <property type="nucleotide sequence ID" value="XM_013500246.1"/>
</dbReference>
<evidence type="ECO:0000259" key="1">
    <source>
        <dbReference type="Pfam" id="PF03028"/>
    </source>
</evidence>
<feature type="domain" description="Dynein heavy chain region D6 P-loop" evidence="1">
    <location>
        <begin position="1"/>
        <end position="75"/>
    </location>
</feature>
<dbReference type="GO" id="GO:0007018">
    <property type="term" value="P:microtubule-based movement"/>
    <property type="evidence" value="ECO:0007669"/>
    <property type="project" value="InterPro"/>
</dbReference>
<organism evidence="3 4">
    <name type="scientific">Eimeria mitis</name>
    <dbReference type="NCBI Taxonomy" id="44415"/>
    <lineage>
        <taxon>Eukaryota</taxon>
        <taxon>Sar</taxon>
        <taxon>Alveolata</taxon>
        <taxon>Apicomplexa</taxon>
        <taxon>Conoidasida</taxon>
        <taxon>Coccidia</taxon>
        <taxon>Eucoccidiorida</taxon>
        <taxon>Eimeriorina</taxon>
        <taxon>Eimeriidae</taxon>
        <taxon>Eimeria</taxon>
    </lineage>
</organism>
<dbReference type="GO" id="GO:0008569">
    <property type="term" value="F:minus-end-directed microtubule motor activity"/>
    <property type="evidence" value="ECO:0007669"/>
    <property type="project" value="InterPro"/>
</dbReference>
<dbReference type="GeneID" id="25382459"/>
<dbReference type="OrthoDB" id="424310at2759"/>
<dbReference type="Gene3D" id="1.20.1270.280">
    <property type="match status" value="1"/>
</dbReference>
<sequence>MGSKEGFELADKAIAKATRQGTWVLCKNVHLSLKWLQDLETNLHRGQAHTNFRLFLTMEYNPKVPATLVRASCTFVFEPPLGIKASLYRSYAMLFGASATRGTASRNAAHAQPVQAPAAARCRLQFLLAFLHAIILERRRYAPVGWCKLVLRSFIDYLFRPEAFESDFCLNMPTFGKGADASPADALRAPAELYKTHEQYLEWVDSLPTRDMPAADASPADALRAPAELYKTHEQYLEWVDSLPTRDMPAWIGFNARAEWLLAARQAQSCVTNWSTLLLRGKEEDLDFHSIAENILKKGLKRQKSAAAVDETEPDEAVPKTSWLTLLIPVVQACLTTLPDKLPILQRTDAMVQNPMFRCFERELAVGARLCKLIRESLGELLLVCKGELKITNSLRELASQISSSKVPPEWSQVYVSSQELTVKEWLEDFSRRLAQLAMVSREFGTTGEEDDAVQTEAAMHLLARQRDNGELTQWRIWLGGLFFPSAYLTATRQAVAQAKGWSLDDLAVEVIVGSSEAKDDQCFIITGLTVEGAAWNSTEACLDVTHTLASNLPPMVMRWYHKADGCKFKQPGVTYIATPLFLNRSRKDLVAFVDLPAHAQYPPSLWVQRGTAVLLWSDF</sequence>
<evidence type="ECO:0000313" key="4">
    <source>
        <dbReference type="Proteomes" id="UP000030744"/>
    </source>
</evidence>
<dbReference type="PANTHER" id="PTHR45703:SF36">
    <property type="entry name" value="DYNEIN HEAVY CHAIN, CYTOPLASMIC"/>
    <property type="match status" value="1"/>
</dbReference>
<evidence type="ECO:0000313" key="3">
    <source>
        <dbReference type="EMBL" id="CDJ33136.1"/>
    </source>
</evidence>
<dbReference type="InterPro" id="IPR027417">
    <property type="entry name" value="P-loop_NTPase"/>
</dbReference>
<dbReference type="EMBL" id="HG684902">
    <property type="protein sequence ID" value="CDJ33136.1"/>
    <property type="molecule type" value="Genomic_DNA"/>
</dbReference>
<protein>
    <submittedName>
        <fullName evidence="3">Cytoplasmic dynein heavy chain, related</fullName>
    </submittedName>
</protein>
<dbReference type="InterPro" id="IPR026983">
    <property type="entry name" value="DHC"/>
</dbReference>
<dbReference type="InterPro" id="IPR043160">
    <property type="entry name" value="Dynein_C_barrel"/>
</dbReference>
<dbReference type="Gene3D" id="3.40.50.300">
    <property type="entry name" value="P-loop containing nucleotide triphosphate hydrolases"/>
    <property type="match status" value="1"/>
</dbReference>
<dbReference type="Pfam" id="PF03028">
    <property type="entry name" value="Dynein_heavy"/>
    <property type="match status" value="1"/>
</dbReference>
<name>U6K8I2_9EIME</name>